<accession>A0A0V9ULT1</accession>
<evidence type="ECO:0008006" key="4">
    <source>
        <dbReference type="Google" id="ProtNLM"/>
    </source>
</evidence>
<dbReference type="InterPro" id="IPR053714">
    <property type="entry name" value="Iso_Racemase_Enz_sf"/>
</dbReference>
<dbReference type="GO" id="GO:0047661">
    <property type="term" value="F:amino-acid racemase activity"/>
    <property type="evidence" value="ECO:0007669"/>
    <property type="project" value="InterPro"/>
</dbReference>
<dbReference type="Proteomes" id="UP000053060">
    <property type="component" value="Unassembled WGS sequence"/>
</dbReference>
<dbReference type="EMBL" id="AZXY01000004">
    <property type="protein sequence ID" value="KSZ58967.1"/>
    <property type="molecule type" value="Genomic_DNA"/>
</dbReference>
<evidence type="ECO:0000256" key="1">
    <source>
        <dbReference type="ARBA" id="ARBA00038414"/>
    </source>
</evidence>
<reference evidence="2 3" key="2">
    <citation type="journal article" date="2016" name="Genome Announc.">
        <title>Draft Genome Sequence of a Versatile Hydrocarbon-Degrading Bacterium, Rhodococcus pyridinivorans Strain KG-16, Collected from Oil Fields in India.</title>
        <authorList>
            <person name="Aggarwal R.K."/>
            <person name="Dawar C."/>
            <person name="Phanindranath R."/>
            <person name="Mutnuri L."/>
            <person name="Dayal A.M."/>
        </authorList>
    </citation>
    <scope>NUCLEOTIDE SEQUENCE [LARGE SCALE GENOMIC DNA]</scope>
    <source>
        <strain evidence="2 3">KG-16</strain>
    </source>
</reference>
<evidence type="ECO:0000313" key="2">
    <source>
        <dbReference type="EMBL" id="KSZ58967.1"/>
    </source>
</evidence>
<sequence length="264" mass="28251">MSAHAPVRILYQSYTDPALHQPYLSRLADYLAGIAAPGVSFEVRGISPADTQLGRLSELRCSVQSIAGIVEAEREGFDAVLVGHFQDAGLFEARTAVDIPVIGHGEASMHQACMLGGRVGIVSIDPVYLPWHHEQIRRYGLESRVVDVRCMQITPDEAVAAYDDPAGYEAIKKMFLDAAQAMVRESGVEVVMSAGGLFALLSATDTDLQLDGAMVANPTYLAVRQAELAVSVARATGTPVSRGGTFARATPRAVEELLTLIGRN</sequence>
<evidence type="ECO:0000313" key="3">
    <source>
        <dbReference type="Proteomes" id="UP000053060"/>
    </source>
</evidence>
<dbReference type="RefSeq" id="WP_060651745.1">
    <property type="nucleotide sequence ID" value="NZ_AZXY01000004.1"/>
</dbReference>
<comment type="similarity">
    <text evidence="1">Belongs to the HyuE racemase family.</text>
</comment>
<comment type="caution">
    <text evidence="2">The sequence shown here is derived from an EMBL/GenBank/DDBJ whole genome shotgun (WGS) entry which is preliminary data.</text>
</comment>
<protein>
    <recommendedName>
        <fullName evidence="4">Hydantoin racemase</fullName>
    </recommendedName>
</protein>
<dbReference type="PANTHER" id="PTHR28047">
    <property type="entry name" value="PROTEIN DCG1"/>
    <property type="match status" value="1"/>
</dbReference>
<name>A0A0V9ULT1_9NOCA</name>
<dbReference type="InterPro" id="IPR052186">
    <property type="entry name" value="Hydantoin_racemase-like"/>
</dbReference>
<dbReference type="AlphaFoldDB" id="A0A0V9ULT1"/>
<gene>
    <name evidence="2" type="ORF">Z045_10175</name>
</gene>
<dbReference type="PANTHER" id="PTHR28047:SF5">
    <property type="entry name" value="PROTEIN DCG1"/>
    <property type="match status" value="1"/>
</dbReference>
<proteinExistence type="inferred from homology"/>
<dbReference type="Pfam" id="PF01177">
    <property type="entry name" value="Asp_Glu_race"/>
    <property type="match status" value="1"/>
</dbReference>
<dbReference type="Gene3D" id="3.40.50.12500">
    <property type="match status" value="1"/>
</dbReference>
<organism evidence="2 3">
    <name type="scientific">Rhodococcus pyridinivorans KG-16</name>
    <dbReference type="NCBI Taxonomy" id="1441730"/>
    <lineage>
        <taxon>Bacteria</taxon>
        <taxon>Bacillati</taxon>
        <taxon>Actinomycetota</taxon>
        <taxon>Actinomycetes</taxon>
        <taxon>Mycobacteriales</taxon>
        <taxon>Nocardiaceae</taxon>
        <taxon>Rhodococcus</taxon>
    </lineage>
</organism>
<reference evidence="3" key="1">
    <citation type="submission" date="2015-01" db="EMBL/GenBank/DDBJ databases">
        <title>Draft genome sequence of Rhodococcus pyridinivorans strain KG-16, a hydrocarbon-degrading bacterium.</title>
        <authorList>
            <person name="Aggarwal R.K."/>
            <person name="Dawar C."/>
        </authorList>
    </citation>
    <scope>NUCLEOTIDE SEQUENCE [LARGE SCALE GENOMIC DNA]</scope>
    <source>
        <strain evidence="3">KG-16</strain>
    </source>
</reference>
<dbReference type="PATRIC" id="fig|1441730.3.peg.2116"/>
<dbReference type="InterPro" id="IPR015942">
    <property type="entry name" value="Asp/Glu/hydantoin_racemase"/>
</dbReference>